<reference evidence="1 2" key="1">
    <citation type="submission" date="2020-09" db="EMBL/GenBank/DDBJ databases">
        <title>De no assembly of potato wild relative species, Solanum commersonii.</title>
        <authorList>
            <person name="Cho K."/>
        </authorList>
    </citation>
    <scope>NUCLEOTIDE SEQUENCE [LARGE SCALE GENOMIC DNA]</scope>
    <source>
        <strain evidence="1">LZ3.2</strain>
        <tissue evidence="1">Leaf</tissue>
    </source>
</reference>
<accession>A0A9J6B114</accession>
<evidence type="ECO:0000313" key="2">
    <source>
        <dbReference type="Proteomes" id="UP000824120"/>
    </source>
</evidence>
<dbReference type="PANTHER" id="PTHR33116:SF67">
    <property type="entry name" value="REVERSE TRANSCRIPTASE"/>
    <property type="match status" value="1"/>
</dbReference>
<sequence>MELLPDSEVHHLIREGSDHVPLHVTCNATQESVSRPFMFLNFWTKHSNFKNKKFKEVLAKWSKVTFGNIVQQIATLEDVIKVKEAQFEINPSAGNMEELSKAEADLKKFLHLEEEYWKQKAGMRWFRDGGRKRKLNIAKIKNSHGDLITSTKSIREEAVTVFKDQFMETNFTNNYDMLEAIPKGSFPFIYLGCPVFYGRKNKAHFEDLVKRRQSLVELEMKSRIGSQRSLEEAKDPVTRMVADAELIASYLQTTLVLPCKIKTMSPLVCNQFHSIFAKFYWGNTTGAKSKNWISWDKMCLPKEEQGLSFRLYRICQKLWWISRVSISLWSAYMWNKYCKKLHPILVQGRGASHKWRKMIMVREEVEHQIWWQEEEIEVKEFINQGNWDIPKLISKLSEDMVQHIMETIKPPIEGRNDDRPWWMANTEGVFSVKSAWELVKKKKMSLDSVMN</sequence>
<proteinExistence type="predicted"/>
<evidence type="ECO:0000313" key="1">
    <source>
        <dbReference type="EMBL" id="KAG5630392.1"/>
    </source>
</evidence>
<keyword evidence="2" id="KW-1185">Reference proteome</keyword>
<dbReference type="EMBL" id="JACXVP010000001">
    <property type="protein sequence ID" value="KAG5630392.1"/>
    <property type="molecule type" value="Genomic_DNA"/>
</dbReference>
<dbReference type="Proteomes" id="UP000824120">
    <property type="component" value="Chromosome 1"/>
</dbReference>
<name>A0A9J6B114_SOLCO</name>
<dbReference type="OrthoDB" id="1305766at2759"/>
<dbReference type="AlphaFoldDB" id="A0A9J6B114"/>
<organism evidence="1 2">
    <name type="scientific">Solanum commersonii</name>
    <name type="common">Commerson's wild potato</name>
    <name type="synonym">Commerson's nightshade</name>
    <dbReference type="NCBI Taxonomy" id="4109"/>
    <lineage>
        <taxon>Eukaryota</taxon>
        <taxon>Viridiplantae</taxon>
        <taxon>Streptophyta</taxon>
        <taxon>Embryophyta</taxon>
        <taxon>Tracheophyta</taxon>
        <taxon>Spermatophyta</taxon>
        <taxon>Magnoliopsida</taxon>
        <taxon>eudicotyledons</taxon>
        <taxon>Gunneridae</taxon>
        <taxon>Pentapetalae</taxon>
        <taxon>asterids</taxon>
        <taxon>lamiids</taxon>
        <taxon>Solanales</taxon>
        <taxon>Solanaceae</taxon>
        <taxon>Solanoideae</taxon>
        <taxon>Solaneae</taxon>
        <taxon>Solanum</taxon>
    </lineage>
</organism>
<gene>
    <name evidence="1" type="ORF">H5410_002109</name>
</gene>
<dbReference type="PANTHER" id="PTHR33116">
    <property type="entry name" value="REVERSE TRANSCRIPTASE ZINC-BINDING DOMAIN-CONTAINING PROTEIN-RELATED-RELATED"/>
    <property type="match status" value="1"/>
</dbReference>
<protein>
    <submittedName>
        <fullName evidence="1">Uncharacterized protein</fullName>
    </submittedName>
</protein>
<comment type="caution">
    <text evidence="1">The sequence shown here is derived from an EMBL/GenBank/DDBJ whole genome shotgun (WGS) entry which is preliminary data.</text>
</comment>